<evidence type="ECO:0000256" key="2">
    <source>
        <dbReference type="ARBA" id="ARBA00022448"/>
    </source>
</evidence>
<comment type="subcellular location">
    <subcellularLocation>
        <location evidence="6">Cell membrane</location>
        <topology evidence="6">Multi-pass membrane protein</topology>
    </subcellularLocation>
    <subcellularLocation>
        <location evidence="1">Membrane</location>
        <topology evidence="1">Multi-pass membrane protein</topology>
    </subcellularLocation>
</comment>
<dbReference type="RefSeq" id="WP_133852787.1">
    <property type="nucleotide sequence ID" value="NZ_SNXZ01000006.1"/>
</dbReference>
<keyword evidence="9" id="KW-1185">Reference proteome</keyword>
<keyword evidence="2 6" id="KW-0813">Transport</keyword>
<dbReference type="EMBL" id="SNXZ01000006">
    <property type="protein sequence ID" value="TDP93781.1"/>
    <property type="molecule type" value="Genomic_DNA"/>
</dbReference>
<name>A0A4R6S2J7_LABRH</name>
<dbReference type="PANTHER" id="PTHR30177:SF4">
    <property type="entry name" value="OSMOPROTECTANT IMPORT PERMEASE PROTEIN OSMW"/>
    <property type="match status" value="1"/>
</dbReference>
<dbReference type="GO" id="GO:0055085">
    <property type="term" value="P:transmembrane transport"/>
    <property type="evidence" value="ECO:0007669"/>
    <property type="project" value="InterPro"/>
</dbReference>
<feature type="domain" description="ABC transmembrane type-1" evidence="7">
    <location>
        <begin position="15"/>
        <end position="197"/>
    </location>
</feature>
<keyword evidence="4 6" id="KW-1133">Transmembrane helix</keyword>
<comment type="caution">
    <text evidence="8">The sequence shown here is derived from an EMBL/GenBank/DDBJ whole genome shotgun (WGS) entry which is preliminary data.</text>
</comment>
<dbReference type="OrthoDB" id="3233284at2"/>
<dbReference type="SUPFAM" id="SSF161098">
    <property type="entry name" value="MetI-like"/>
    <property type="match status" value="1"/>
</dbReference>
<dbReference type="AlphaFoldDB" id="A0A4R6S2J7"/>
<dbReference type="PANTHER" id="PTHR30177">
    <property type="entry name" value="GLYCINE BETAINE/L-PROLINE TRANSPORT SYSTEM PERMEASE PROTEIN PROW"/>
    <property type="match status" value="1"/>
</dbReference>
<dbReference type="GO" id="GO:0005886">
    <property type="term" value="C:plasma membrane"/>
    <property type="evidence" value="ECO:0007669"/>
    <property type="project" value="UniProtKB-SubCell"/>
</dbReference>
<dbReference type="InterPro" id="IPR035906">
    <property type="entry name" value="MetI-like_sf"/>
</dbReference>
<gene>
    <name evidence="8" type="ORF">EV186_106175</name>
</gene>
<dbReference type="InterPro" id="IPR051204">
    <property type="entry name" value="ABC_transp_perm/SBD"/>
</dbReference>
<feature type="transmembrane region" description="Helical" evidence="6">
    <location>
        <begin position="49"/>
        <end position="69"/>
    </location>
</feature>
<evidence type="ECO:0000256" key="1">
    <source>
        <dbReference type="ARBA" id="ARBA00004141"/>
    </source>
</evidence>
<evidence type="ECO:0000256" key="4">
    <source>
        <dbReference type="ARBA" id="ARBA00022989"/>
    </source>
</evidence>
<sequence length="220" mass="23197">MTWVSDHFGQLLQVSGQHLVLALLPVLIGFVLSVPLGWVAHRWRLARTILIPLSGLLYTIPSLALFVVMPALIGTRILDPLNVQVALTIYTIALLVRSVADALDAVPGHVVAAANAMGFGQLRRFFTVDLPLSVPVLTAGVRVAAVTNISLASIGAIIGVESLGSFLTEGFNRTNYPEIIAGIVAILVLALVVDALLLLVGKLITPWTRATRGASKGASA</sequence>
<dbReference type="Pfam" id="PF00528">
    <property type="entry name" value="BPD_transp_1"/>
    <property type="match status" value="1"/>
</dbReference>
<comment type="similarity">
    <text evidence="6">Belongs to the binding-protein-dependent transport system permease family.</text>
</comment>
<dbReference type="GO" id="GO:0031460">
    <property type="term" value="P:glycine betaine transport"/>
    <property type="evidence" value="ECO:0007669"/>
    <property type="project" value="TreeGrafter"/>
</dbReference>
<accession>A0A4R6S2J7</accession>
<feature type="transmembrane region" description="Helical" evidence="6">
    <location>
        <begin position="179"/>
        <end position="200"/>
    </location>
</feature>
<dbReference type="PROSITE" id="PS50928">
    <property type="entry name" value="ABC_TM1"/>
    <property type="match status" value="1"/>
</dbReference>
<evidence type="ECO:0000313" key="8">
    <source>
        <dbReference type="EMBL" id="TDP93781.1"/>
    </source>
</evidence>
<dbReference type="CDD" id="cd06261">
    <property type="entry name" value="TM_PBP2"/>
    <property type="match status" value="1"/>
</dbReference>
<proteinExistence type="inferred from homology"/>
<dbReference type="InterPro" id="IPR000515">
    <property type="entry name" value="MetI-like"/>
</dbReference>
<dbReference type="Proteomes" id="UP000295444">
    <property type="component" value="Unassembled WGS sequence"/>
</dbReference>
<dbReference type="Gene3D" id="1.10.3720.10">
    <property type="entry name" value="MetI-like"/>
    <property type="match status" value="1"/>
</dbReference>
<reference evidence="8 9" key="1">
    <citation type="submission" date="2019-03" db="EMBL/GenBank/DDBJ databases">
        <title>Genomic Encyclopedia of Type Strains, Phase IV (KMG-IV): sequencing the most valuable type-strain genomes for metagenomic binning, comparative biology and taxonomic classification.</title>
        <authorList>
            <person name="Goeker M."/>
        </authorList>
    </citation>
    <scope>NUCLEOTIDE SEQUENCE [LARGE SCALE GENOMIC DNA]</scope>
    <source>
        <strain evidence="8 9">DSM 45361</strain>
    </source>
</reference>
<evidence type="ECO:0000259" key="7">
    <source>
        <dbReference type="PROSITE" id="PS50928"/>
    </source>
</evidence>
<organism evidence="8 9">
    <name type="scientific">Labedaea rhizosphaerae</name>
    <dbReference type="NCBI Taxonomy" id="598644"/>
    <lineage>
        <taxon>Bacteria</taxon>
        <taxon>Bacillati</taxon>
        <taxon>Actinomycetota</taxon>
        <taxon>Actinomycetes</taxon>
        <taxon>Pseudonocardiales</taxon>
        <taxon>Pseudonocardiaceae</taxon>
        <taxon>Labedaea</taxon>
    </lineage>
</organism>
<keyword evidence="3 6" id="KW-0812">Transmembrane</keyword>
<keyword evidence="5 6" id="KW-0472">Membrane</keyword>
<protein>
    <submittedName>
        <fullName evidence="8">Osmoprotectant transport system permease protein</fullName>
    </submittedName>
</protein>
<evidence type="ECO:0000256" key="3">
    <source>
        <dbReference type="ARBA" id="ARBA00022692"/>
    </source>
</evidence>
<evidence type="ECO:0000256" key="5">
    <source>
        <dbReference type="ARBA" id="ARBA00023136"/>
    </source>
</evidence>
<feature type="transmembrane region" description="Helical" evidence="6">
    <location>
        <begin position="20"/>
        <end position="40"/>
    </location>
</feature>
<evidence type="ECO:0000256" key="6">
    <source>
        <dbReference type="RuleBase" id="RU363032"/>
    </source>
</evidence>
<evidence type="ECO:0000313" key="9">
    <source>
        <dbReference type="Proteomes" id="UP000295444"/>
    </source>
</evidence>